<dbReference type="PANTHER" id="PTHR43201">
    <property type="entry name" value="ACYL-COA SYNTHETASE"/>
    <property type="match status" value="1"/>
</dbReference>
<comment type="function">
    <text evidence="5">Converts 2-succinylbenzoate (OSB) to 2-succinylbenzoyl-CoA (OSB-CoA).</text>
</comment>
<comment type="similarity">
    <text evidence="5">Belongs to the ATP-dependent AMP-binding enzyme family. MenE subfamily.</text>
</comment>
<evidence type="ECO:0000256" key="2">
    <source>
        <dbReference type="ARBA" id="ARBA00022598"/>
    </source>
</evidence>
<dbReference type="Gene3D" id="3.30.300.30">
    <property type="match status" value="1"/>
</dbReference>
<feature type="domain" description="AMP-binding enzyme C-terminal" evidence="7">
    <location>
        <begin position="393"/>
        <end position="467"/>
    </location>
</feature>
<dbReference type="GO" id="GO:0005524">
    <property type="term" value="F:ATP binding"/>
    <property type="evidence" value="ECO:0007669"/>
    <property type="project" value="UniProtKB-KW"/>
</dbReference>
<dbReference type="KEGG" id="vie:OL234_01740"/>
<sequence>MENWLLKRARLTPNKIGLVFENNNWTFSELKMCANTLLNQLYHHKQSLSRVAVLGSNAADFYHLLLALHLGNIETIILNNRLTAQEIKQQTTIAQPDLIIFEEKFTEKLTLSTTDYDSLSLESLKQINSDTALSFSETTIDLSQTTTIMFTSGTTGTPKAVRQTYENHWSSAIGSALNLGLSQDDTWLMTVPLFHISGYSMLIKGLIYGQTVCLIAKFNPDTIINTLTTYHVTHLSLVPTMLEVLLNNPSFRRLGSQLKCLLLGGAALSIDTLEHCIRLNLPVIQSFGMTETASQVVALNHHDARKKIGSSGLPQLAISLKIADTVEPYSTGEILIKGPNVTPGYLNSPLELTEDGYFKTGDLGYLDNEGFLFVSGRQKELIISGGENIYPLEVEYQLKQLPMIKEAAVIGEQDTYWGERVVAYLVVTDIDDFNTDALSLLSKKIAAYKCPKTYYLVKELPKNAIGKLIKRELPNQEIIRLIQPTR</sequence>
<dbReference type="InterPro" id="IPR045851">
    <property type="entry name" value="AMP-bd_C_sf"/>
</dbReference>
<dbReference type="HAMAP" id="MF_00731">
    <property type="entry name" value="MenE"/>
    <property type="match status" value="1"/>
</dbReference>
<accession>A0AAF0CVE3</accession>
<keyword evidence="4 5" id="KW-0067">ATP-binding</keyword>
<dbReference type="InterPro" id="IPR000873">
    <property type="entry name" value="AMP-dep_synth/lig_dom"/>
</dbReference>
<feature type="domain" description="AMP-dependent synthetase/ligase" evidence="6">
    <location>
        <begin position="7"/>
        <end position="346"/>
    </location>
</feature>
<dbReference type="GO" id="GO:0006631">
    <property type="term" value="P:fatty acid metabolic process"/>
    <property type="evidence" value="ECO:0007669"/>
    <property type="project" value="TreeGrafter"/>
</dbReference>
<dbReference type="GO" id="GO:0008756">
    <property type="term" value="F:o-succinylbenzoate-CoA ligase activity"/>
    <property type="evidence" value="ECO:0007669"/>
    <property type="project" value="UniProtKB-UniRule"/>
</dbReference>
<organism evidence="8 9">
    <name type="scientific">Vagococcus intermedius</name>
    <dbReference type="NCBI Taxonomy" id="2991418"/>
    <lineage>
        <taxon>Bacteria</taxon>
        <taxon>Bacillati</taxon>
        <taxon>Bacillota</taxon>
        <taxon>Bacilli</taxon>
        <taxon>Lactobacillales</taxon>
        <taxon>Enterococcaceae</taxon>
        <taxon>Vagococcus</taxon>
    </lineage>
</organism>
<dbReference type="NCBIfam" id="TIGR01923">
    <property type="entry name" value="menE"/>
    <property type="match status" value="1"/>
</dbReference>
<reference evidence="8" key="1">
    <citation type="submission" date="2022-10" db="EMBL/GenBank/DDBJ databases">
        <title>Vagococcus sp. isolated from poultry meat.</title>
        <authorList>
            <person name="Johansson P."/>
            <person name="Bjorkroth J."/>
        </authorList>
    </citation>
    <scope>NUCLEOTIDE SEQUENCE</scope>
    <source>
        <strain evidence="8">STAA11</strain>
    </source>
</reference>
<keyword evidence="1 5" id="KW-0474">Menaquinone biosynthesis</keyword>
<dbReference type="Pfam" id="PF00501">
    <property type="entry name" value="AMP-binding"/>
    <property type="match status" value="1"/>
</dbReference>
<comment type="catalytic activity">
    <reaction evidence="5">
        <text>2-succinylbenzoate + ATP + CoA = 2-succinylbenzoyl-CoA + AMP + diphosphate</text>
        <dbReference type="Rhea" id="RHEA:17009"/>
        <dbReference type="ChEBI" id="CHEBI:18325"/>
        <dbReference type="ChEBI" id="CHEBI:30616"/>
        <dbReference type="ChEBI" id="CHEBI:33019"/>
        <dbReference type="ChEBI" id="CHEBI:57287"/>
        <dbReference type="ChEBI" id="CHEBI:57364"/>
        <dbReference type="ChEBI" id="CHEBI:456215"/>
        <dbReference type="EC" id="6.2.1.26"/>
    </reaction>
</comment>
<dbReference type="GO" id="GO:0031956">
    <property type="term" value="F:medium-chain fatty acid-CoA ligase activity"/>
    <property type="evidence" value="ECO:0007669"/>
    <property type="project" value="TreeGrafter"/>
</dbReference>
<comment type="pathway">
    <text evidence="5">Quinol/quinone metabolism; 1,4-dihydroxy-2-naphthoate biosynthesis; 1,4-dihydroxy-2-naphthoate from chorismate: step 5/7.</text>
</comment>
<dbReference type="RefSeq" id="WP_275469455.1">
    <property type="nucleotide sequence ID" value="NZ_CP110232.1"/>
</dbReference>
<evidence type="ECO:0000256" key="3">
    <source>
        <dbReference type="ARBA" id="ARBA00022741"/>
    </source>
</evidence>
<dbReference type="InterPro" id="IPR042099">
    <property type="entry name" value="ANL_N_sf"/>
</dbReference>
<evidence type="ECO:0000259" key="7">
    <source>
        <dbReference type="Pfam" id="PF13193"/>
    </source>
</evidence>
<gene>
    <name evidence="5 8" type="primary">menE</name>
    <name evidence="8" type="ORF">OL234_01740</name>
</gene>
<evidence type="ECO:0000256" key="5">
    <source>
        <dbReference type="HAMAP-Rule" id="MF_00731"/>
    </source>
</evidence>
<evidence type="ECO:0000313" key="8">
    <source>
        <dbReference type="EMBL" id="WEG73655.1"/>
    </source>
</evidence>
<dbReference type="SUPFAM" id="SSF56801">
    <property type="entry name" value="Acetyl-CoA synthetase-like"/>
    <property type="match status" value="1"/>
</dbReference>
<protein>
    <recommendedName>
        <fullName evidence="5">2-succinylbenzoate--CoA ligase</fullName>
        <ecNumber evidence="5">6.2.1.26</ecNumber>
    </recommendedName>
    <alternativeName>
        <fullName evidence="5">o-succinylbenzoyl-CoA synthetase</fullName>
        <shortName evidence="5">OSB-CoA synthetase</shortName>
    </alternativeName>
</protein>
<dbReference type="InterPro" id="IPR010192">
    <property type="entry name" value="MenE"/>
</dbReference>
<name>A0AAF0CVE3_9ENTE</name>
<dbReference type="AlphaFoldDB" id="A0AAF0CVE3"/>
<dbReference type="EC" id="6.2.1.26" evidence="5"/>
<dbReference type="PROSITE" id="PS00455">
    <property type="entry name" value="AMP_BINDING"/>
    <property type="match status" value="1"/>
</dbReference>
<dbReference type="Proteomes" id="UP001179647">
    <property type="component" value="Chromosome"/>
</dbReference>
<dbReference type="InterPro" id="IPR025110">
    <property type="entry name" value="AMP-bd_C"/>
</dbReference>
<dbReference type="PANTHER" id="PTHR43201:SF5">
    <property type="entry name" value="MEDIUM-CHAIN ACYL-COA LIGASE ACSF2, MITOCHONDRIAL"/>
    <property type="match status" value="1"/>
</dbReference>
<dbReference type="Gene3D" id="3.40.50.12780">
    <property type="entry name" value="N-terminal domain of ligase-like"/>
    <property type="match status" value="1"/>
</dbReference>
<dbReference type="GO" id="GO:0009234">
    <property type="term" value="P:menaquinone biosynthetic process"/>
    <property type="evidence" value="ECO:0007669"/>
    <property type="project" value="UniProtKB-UniRule"/>
</dbReference>
<evidence type="ECO:0000256" key="4">
    <source>
        <dbReference type="ARBA" id="ARBA00022840"/>
    </source>
</evidence>
<evidence type="ECO:0000259" key="6">
    <source>
        <dbReference type="Pfam" id="PF00501"/>
    </source>
</evidence>
<keyword evidence="2 5" id="KW-0436">Ligase</keyword>
<dbReference type="Pfam" id="PF13193">
    <property type="entry name" value="AMP-binding_C"/>
    <property type="match status" value="1"/>
</dbReference>
<proteinExistence type="inferred from homology"/>
<evidence type="ECO:0000256" key="1">
    <source>
        <dbReference type="ARBA" id="ARBA00022428"/>
    </source>
</evidence>
<keyword evidence="3 5" id="KW-0547">Nucleotide-binding</keyword>
<dbReference type="EMBL" id="CP110232">
    <property type="protein sequence ID" value="WEG73655.1"/>
    <property type="molecule type" value="Genomic_DNA"/>
</dbReference>
<keyword evidence="9" id="KW-1185">Reference proteome</keyword>
<dbReference type="InterPro" id="IPR020845">
    <property type="entry name" value="AMP-binding_CS"/>
</dbReference>
<evidence type="ECO:0000313" key="9">
    <source>
        <dbReference type="Proteomes" id="UP001179647"/>
    </source>
</evidence>
<comment type="pathway">
    <text evidence="5">Quinol/quinone metabolism; menaquinone biosynthesis.</text>
</comment>